<dbReference type="OrthoDB" id="132546at2157"/>
<accession>A0A1H8R151</accession>
<dbReference type="EMBL" id="FOCX01000015">
    <property type="protein sequence ID" value="SEO60329.1"/>
    <property type="molecule type" value="Genomic_DNA"/>
</dbReference>
<dbReference type="PANTHER" id="PTHR12526">
    <property type="entry name" value="GLYCOSYLTRANSFERASE"/>
    <property type="match status" value="1"/>
</dbReference>
<dbReference type="Proteomes" id="UP000198775">
    <property type="component" value="Unassembled WGS sequence"/>
</dbReference>
<evidence type="ECO:0000313" key="3">
    <source>
        <dbReference type="EMBL" id="SEO60329.1"/>
    </source>
</evidence>
<dbReference type="PANTHER" id="PTHR12526:SF638">
    <property type="entry name" value="SPORE COAT PROTEIN SA"/>
    <property type="match status" value="1"/>
</dbReference>
<dbReference type="CDD" id="cd03801">
    <property type="entry name" value="GT4_PimA-like"/>
    <property type="match status" value="1"/>
</dbReference>
<evidence type="ECO:0000259" key="2">
    <source>
        <dbReference type="Pfam" id="PF00534"/>
    </source>
</evidence>
<dbReference type="Gene3D" id="3.40.50.2000">
    <property type="entry name" value="Glycogen Phosphorylase B"/>
    <property type="match status" value="2"/>
</dbReference>
<dbReference type="RefSeq" id="WP_092661697.1">
    <property type="nucleotide sequence ID" value="NZ_FOCX01000015.1"/>
</dbReference>
<proteinExistence type="predicted"/>
<organism evidence="3 4">
    <name type="scientific">Halorientalis persicus</name>
    <dbReference type="NCBI Taxonomy" id="1367881"/>
    <lineage>
        <taxon>Archaea</taxon>
        <taxon>Methanobacteriati</taxon>
        <taxon>Methanobacteriota</taxon>
        <taxon>Stenosarchaea group</taxon>
        <taxon>Halobacteria</taxon>
        <taxon>Halobacteriales</taxon>
        <taxon>Haloarculaceae</taxon>
        <taxon>Halorientalis</taxon>
    </lineage>
</organism>
<keyword evidence="4" id="KW-1185">Reference proteome</keyword>
<dbReference type="GO" id="GO:0016757">
    <property type="term" value="F:glycosyltransferase activity"/>
    <property type="evidence" value="ECO:0007669"/>
    <property type="project" value="InterPro"/>
</dbReference>
<keyword evidence="3" id="KW-0808">Transferase</keyword>
<reference evidence="4" key="1">
    <citation type="submission" date="2016-10" db="EMBL/GenBank/DDBJ databases">
        <authorList>
            <person name="Varghese N."/>
            <person name="Submissions S."/>
        </authorList>
    </citation>
    <scope>NUCLEOTIDE SEQUENCE [LARGE SCALE GENOMIC DNA]</scope>
    <source>
        <strain evidence="4">IBRC-M 10043</strain>
    </source>
</reference>
<gene>
    <name evidence="3" type="ORF">SAMN05216388_101551</name>
</gene>
<dbReference type="SUPFAM" id="SSF53756">
    <property type="entry name" value="UDP-Glycosyltransferase/glycogen phosphorylase"/>
    <property type="match status" value="1"/>
</dbReference>
<sequence length="347" mass="38730">MEVALVGTLPDADATDHRGPERTTIGLGEALSSVGVDVTVVADEGDPAKIGVPAYVLCDEQSPGIGRMMRFNHEIHSRSLLDSADIVHTWRPLYEADVMSWHGIGMEDEVEAAFPGTFDWKWRLGAKIHRWAKTLTAHRADYSVVTAPGNCGFAEKYRVPVDDVIPVGVENRFRQADSYDDSVDVLTVSRIERRKQPHFVDQHTPDSYETAVVGGASDQSYAGSLSERWVGRVNDTELLSYYRSAGVFVLPSYFEPFGLTAAEAMAAETPLVVADTTAISEWVREYDLGAVYEFDNPASYRQAIQTVFEDRDRYIENATAFVENRLTWRTIAEEYVDLYQQIDADVT</sequence>
<evidence type="ECO:0000313" key="4">
    <source>
        <dbReference type="Proteomes" id="UP000198775"/>
    </source>
</evidence>
<feature type="domain" description="Glycosyl transferase family 1" evidence="2">
    <location>
        <begin position="173"/>
        <end position="318"/>
    </location>
</feature>
<evidence type="ECO:0000256" key="1">
    <source>
        <dbReference type="SAM" id="MobiDB-lite"/>
    </source>
</evidence>
<name>A0A1H8R151_9EURY</name>
<feature type="region of interest" description="Disordered" evidence="1">
    <location>
        <begin position="1"/>
        <end position="20"/>
    </location>
</feature>
<dbReference type="AlphaFoldDB" id="A0A1H8R151"/>
<dbReference type="Pfam" id="PF00534">
    <property type="entry name" value="Glycos_transf_1"/>
    <property type="match status" value="1"/>
</dbReference>
<protein>
    <submittedName>
        <fullName evidence="3">Glycosyltransferase involved in cell wall bisynthesis</fullName>
    </submittedName>
</protein>
<dbReference type="InterPro" id="IPR001296">
    <property type="entry name" value="Glyco_trans_1"/>
</dbReference>